<dbReference type="EMBL" id="JARKHS020002788">
    <property type="protein sequence ID" value="KAK8786387.1"/>
    <property type="molecule type" value="Genomic_DNA"/>
</dbReference>
<protein>
    <submittedName>
        <fullName evidence="1">Uncharacterized protein</fullName>
    </submittedName>
</protein>
<sequence length="121" mass="13362">MDTTTLAGAVVVTTTTTTVRPGILFCTIGGGLNRDDSDAVADNLICDYLVYTSFLVLGDELWPVYDKASWTTYHRIMKDAVKGKEGAMTFIGVYPVSRLVVNKLIEEVIKVTYEQIIFICT</sequence>
<dbReference type="AlphaFoldDB" id="A0AAQ4FGD7"/>
<name>A0AAQ4FGD7_AMBAM</name>
<evidence type="ECO:0000313" key="1">
    <source>
        <dbReference type="EMBL" id="KAK8786387.1"/>
    </source>
</evidence>
<gene>
    <name evidence="1" type="ORF">V5799_023838</name>
</gene>
<proteinExistence type="predicted"/>
<keyword evidence="2" id="KW-1185">Reference proteome</keyword>
<reference evidence="1 2" key="1">
    <citation type="journal article" date="2023" name="Arcadia Sci">
        <title>De novo assembly of a long-read Amblyomma americanum tick genome.</title>
        <authorList>
            <person name="Chou S."/>
            <person name="Poskanzer K.E."/>
            <person name="Rollins M."/>
            <person name="Thuy-Boun P.S."/>
        </authorList>
    </citation>
    <scope>NUCLEOTIDE SEQUENCE [LARGE SCALE GENOMIC DNA]</scope>
    <source>
        <strain evidence="1">F_SG_1</strain>
        <tissue evidence="1">Salivary glands</tissue>
    </source>
</reference>
<evidence type="ECO:0000313" key="2">
    <source>
        <dbReference type="Proteomes" id="UP001321473"/>
    </source>
</evidence>
<organism evidence="1 2">
    <name type="scientific">Amblyomma americanum</name>
    <name type="common">Lone star tick</name>
    <dbReference type="NCBI Taxonomy" id="6943"/>
    <lineage>
        <taxon>Eukaryota</taxon>
        <taxon>Metazoa</taxon>
        <taxon>Ecdysozoa</taxon>
        <taxon>Arthropoda</taxon>
        <taxon>Chelicerata</taxon>
        <taxon>Arachnida</taxon>
        <taxon>Acari</taxon>
        <taxon>Parasitiformes</taxon>
        <taxon>Ixodida</taxon>
        <taxon>Ixodoidea</taxon>
        <taxon>Ixodidae</taxon>
        <taxon>Amblyomminae</taxon>
        <taxon>Amblyomma</taxon>
    </lineage>
</organism>
<comment type="caution">
    <text evidence="1">The sequence shown here is derived from an EMBL/GenBank/DDBJ whole genome shotgun (WGS) entry which is preliminary data.</text>
</comment>
<accession>A0AAQ4FGD7</accession>
<dbReference type="Proteomes" id="UP001321473">
    <property type="component" value="Unassembled WGS sequence"/>
</dbReference>